<organism evidence="1 2">
    <name type="scientific">Photorhabdus heterorhabditis</name>
    <dbReference type="NCBI Taxonomy" id="880156"/>
    <lineage>
        <taxon>Bacteria</taxon>
        <taxon>Pseudomonadati</taxon>
        <taxon>Pseudomonadota</taxon>
        <taxon>Gammaproteobacteria</taxon>
        <taxon>Enterobacterales</taxon>
        <taxon>Morganellaceae</taxon>
        <taxon>Photorhabdus</taxon>
    </lineage>
</organism>
<sequence length="65" mass="7669">MLRQYHSNCVTLIAETFCAVRSSVGQWINELKKTKSHLLFLPVYSPKTNYLKSYVANIRSNYWKK</sequence>
<accession>A0ABR5KD48</accession>
<keyword evidence="2" id="KW-1185">Reference proteome</keyword>
<reference evidence="1 2" key="1">
    <citation type="submission" date="2015-09" db="EMBL/GenBank/DDBJ databases">
        <title>Draft genome sequence and assembly of Photorhabdus sp. VMG, a bacterial symbiont associated with Heterorhabditis zealandica.</title>
        <authorList>
            <person name="Naidoo S."/>
            <person name="Featherston J."/>
            <person name="Mothupi B."/>
            <person name="Gray V.M."/>
        </authorList>
    </citation>
    <scope>NUCLEOTIDE SEQUENCE [LARGE SCALE GENOMIC DNA]</scope>
    <source>
        <strain evidence="1 2">VMG</strain>
    </source>
</reference>
<evidence type="ECO:0000313" key="2">
    <source>
        <dbReference type="Proteomes" id="UP000037727"/>
    </source>
</evidence>
<proteinExistence type="predicted"/>
<gene>
    <name evidence="1" type="ORF">AM629_08175</name>
</gene>
<comment type="caution">
    <text evidence="1">The sequence shown here is derived from an EMBL/GenBank/DDBJ whole genome shotgun (WGS) entry which is preliminary data.</text>
</comment>
<evidence type="ECO:0000313" key="1">
    <source>
        <dbReference type="EMBL" id="KOY62539.1"/>
    </source>
</evidence>
<protein>
    <recommendedName>
        <fullName evidence="3">Tc1-like transposase DDE domain-containing protein</fullName>
    </recommendedName>
</protein>
<dbReference type="EMBL" id="LJCS01000016">
    <property type="protein sequence ID" value="KOY62539.1"/>
    <property type="molecule type" value="Genomic_DNA"/>
</dbReference>
<name>A0ABR5KD48_9GAMM</name>
<evidence type="ECO:0008006" key="3">
    <source>
        <dbReference type="Google" id="ProtNLM"/>
    </source>
</evidence>
<dbReference type="Proteomes" id="UP000037727">
    <property type="component" value="Unassembled WGS sequence"/>
</dbReference>